<accession>A0ABR1GEN9</accession>
<dbReference type="PANTHER" id="PTHR28069">
    <property type="entry name" value="GH20023P"/>
    <property type="match status" value="1"/>
</dbReference>
<evidence type="ECO:0000256" key="4">
    <source>
        <dbReference type="PROSITE-ProRule" id="PRU00134"/>
    </source>
</evidence>
<evidence type="ECO:0000256" key="2">
    <source>
        <dbReference type="ARBA" id="ARBA00022771"/>
    </source>
</evidence>
<evidence type="ECO:0000313" key="7">
    <source>
        <dbReference type="Proteomes" id="UP001363151"/>
    </source>
</evidence>
<evidence type="ECO:0000259" key="5">
    <source>
        <dbReference type="PROSITE" id="PS50865"/>
    </source>
</evidence>
<protein>
    <recommendedName>
        <fullName evidence="5">MYND-type domain-containing protein</fullName>
    </recommendedName>
</protein>
<comment type="caution">
    <text evidence="6">The sequence shown here is derived from an EMBL/GenBank/DDBJ whole genome shotgun (WGS) entry which is preliminary data.</text>
</comment>
<dbReference type="InterPro" id="IPR002893">
    <property type="entry name" value="Znf_MYND"/>
</dbReference>
<name>A0ABR1GEN9_AURAN</name>
<dbReference type="Proteomes" id="UP001363151">
    <property type="component" value="Unassembled WGS sequence"/>
</dbReference>
<dbReference type="InterPro" id="IPR046824">
    <property type="entry name" value="Mss51-like_C"/>
</dbReference>
<dbReference type="Gene3D" id="6.10.140.2220">
    <property type="match status" value="1"/>
</dbReference>
<sequence>MAHPREPMPTLDSPEMLLLRSECATDDAPWLPSDVWLPQAKRGAWGGGAGTGAAIEPVFNAGRLPFCCVVCKRGGLTGTKLIQCGRCKVARYCCKAHARAHWPAHKHCCAALAGLAKPAAEADWRASLVAARLALRRLPEGDDALQSWLHQPRCAVCGDAASPLKRCQRCHGAAFCDRHRDAAHERASCDAAMLEIACFGMISDMGAPLTIASRSPARAPLPGGWKAYFDMKIWDFEVPAYILSMGPPAAMLTEGLSLPLLVVRFLERRDVPASLVVHVVGAAAPELVGLHRLREIFAWLPRVDELRVQFVGPDLARDRAEARAPDERDGGSVKPVFFSETRAYYHDARRRLRTPTIVLAQHGGLHDPLFAAAWAPTLDLLLDEGAPCVFTAYNEAEGAADAAVLRERGAKFVADAHLNPFRGLRPYSEVAGCAAEFYHVNAYACCVEGRAQ</sequence>
<keyword evidence="7" id="KW-1185">Reference proteome</keyword>
<dbReference type="Pfam" id="PF20179">
    <property type="entry name" value="MSS51_C"/>
    <property type="match status" value="1"/>
</dbReference>
<gene>
    <name evidence="6" type="ORF">SO694_000114114</name>
</gene>
<evidence type="ECO:0000256" key="3">
    <source>
        <dbReference type="ARBA" id="ARBA00022833"/>
    </source>
</evidence>
<organism evidence="6 7">
    <name type="scientific">Aureococcus anophagefferens</name>
    <name type="common">Harmful bloom alga</name>
    <dbReference type="NCBI Taxonomy" id="44056"/>
    <lineage>
        <taxon>Eukaryota</taxon>
        <taxon>Sar</taxon>
        <taxon>Stramenopiles</taxon>
        <taxon>Ochrophyta</taxon>
        <taxon>Pelagophyceae</taxon>
        <taxon>Pelagomonadales</taxon>
        <taxon>Pelagomonadaceae</taxon>
        <taxon>Aureococcus</taxon>
    </lineage>
</organism>
<feature type="domain" description="MYND-type" evidence="5">
    <location>
        <begin position="68"/>
        <end position="109"/>
    </location>
</feature>
<dbReference type="Pfam" id="PF01753">
    <property type="entry name" value="zf-MYND"/>
    <property type="match status" value="1"/>
</dbReference>
<reference evidence="6 7" key="1">
    <citation type="submission" date="2024-03" db="EMBL/GenBank/DDBJ databases">
        <title>Aureococcus anophagefferens CCMP1851 and Kratosvirus quantuckense: Draft genome of a second virus-susceptible host strain in the model system.</title>
        <authorList>
            <person name="Chase E."/>
            <person name="Truchon A.R."/>
            <person name="Schepens W."/>
            <person name="Wilhelm S.W."/>
        </authorList>
    </citation>
    <scope>NUCLEOTIDE SEQUENCE [LARGE SCALE GENOMIC DNA]</scope>
    <source>
        <strain evidence="6 7">CCMP1851</strain>
    </source>
</reference>
<dbReference type="EMBL" id="JBBJCI010000024">
    <property type="protein sequence ID" value="KAK7254544.1"/>
    <property type="molecule type" value="Genomic_DNA"/>
</dbReference>
<evidence type="ECO:0000256" key="1">
    <source>
        <dbReference type="ARBA" id="ARBA00022723"/>
    </source>
</evidence>
<proteinExistence type="predicted"/>
<keyword evidence="2 4" id="KW-0863">Zinc-finger</keyword>
<evidence type="ECO:0000313" key="6">
    <source>
        <dbReference type="EMBL" id="KAK7254544.1"/>
    </source>
</evidence>
<keyword evidence="1" id="KW-0479">Metal-binding</keyword>
<dbReference type="PROSITE" id="PS50865">
    <property type="entry name" value="ZF_MYND_2"/>
    <property type="match status" value="1"/>
</dbReference>
<keyword evidence="3" id="KW-0862">Zinc</keyword>
<dbReference type="SUPFAM" id="SSF144232">
    <property type="entry name" value="HIT/MYND zinc finger-like"/>
    <property type="match status" value="1"/>
</dbReference>